<dbReference type="Gene3D" id="3.10.20.310">
    <property type="entry name" value="membrane protein fhac"/>
    <property type="match status" value="1"/>
</dbReference>
<feature type="short sequence motif" description="GXGXXG" evidence="4">
    <location>
        <begin position="43"/>
        <end position="48"/>
    </location>
</feature>
<dbReference type="PANTHER" id="PTHR14226:SF76">
    <property type="entry name" value="NTE FAMILY PROTEIN RSSA"/>
    <property type="match status" value="1"/>
</dbReference>
<name>A0A1I0GSM6_9BACT</name>
<evidence type="ECO:0000256" key="1">
    <source>
        <dbReference type="ARBA" id="ARBA00022801"/>
    </source>
</evidence>
<proteinExistence type="predicted"/>
<accession>A0A1I0GSM6</accession>
<reference evidence="6 7" key="1">
    <citation type="submission" date="2016-10" db="EMBL/GenBank/DDBJ databases">
        <authorList>
            <person name="de Groot N.N."/>
        </authorList>
    </citation>
    <scope>NUCLEOTIDE SEQUENCE [LARGE SCALE GENOMIC DNA]</scope>
    <source>
        <strain evidence="6 7">DSM 25947</strain>
    </source>
</reference>
<dbReference type="CDD" id="cd07205">
    <property type="entry name" value="Pat_PNPLA6_PNPLA7_NTE1_like"/>
    <property type="match status" value="1"/>
</dbReference>
<evidence type="ECO:0000313" key="6">
    <source>
        <dbReference type="EMBL" id="SET73325.1"/>
    </source>
</evidence>
<evidence type="ECO:0000256" key="2">
    <source>
        <dbReference type="ARBA" id="ARBA00022963"/>
    </source>
</evidence>
<organism evidence="6 7">
    <name type="scientific">Draconibacterium orientale</name>
    <dbReference type="NCBI Taxonomy" id="1168034"/>
    <lineage>
        <taxon>Bacteria</taxon>
        <taxon>Pseudomonadati</taxon>
        <taxon>Bacteroidota</taxon>
        <taxon>Bacteroidia</taxon>
        <taxon>Marinilabiliales</taxon>
        <taxon>Prolixibacteraceae</taxon>
        <taxon>Draconibacterium</taxon>
    </lineage>
</organism>
<dbReference type="Gene3D" id="3.40.1090.10">
    <property type="entry name" value="Cytosolic phospholipase A2 catalytic domain"/>
    <property type="match status" value="2"/>
</dbReference>
<dbReference type="InterPro" id="IPR002641">
    <property type="entry name" value="PNPLA_dom"/>
</dbReference>
<dbReference type="Proteomes" id="UP000181981">
    <property type="component" value="Unassembled WGS sequence"/>
</dbReference>
<keyword evidence="2 4" id="KW-0442">Lipid degradation</keyword>
<evidence type="ECO:0000313" key="7">
    <source>
        <dbReference type="Proteomes" id="UP000181981"/>
    </source>
</evidence>
<dbReference type="OrthoDB" id="9770965at2"/>
<protein>
    <submittedName>
        <fullName evidence="6">NTE family protein</fullName>
    </submittedName>
</protein>
<dbReference type="EMBL" id="FOHT01000021">
    <property type="protein sequence ID" value="SET73325.1"/>
    <property type="molecule type" value="Genomic_DNA"/>
</dbReference>
<sequence length="761" mass="85669">MKRSILIPCRLVAIVFFLMAAFPVYSQEENQTEKPKTALVLSGGGAKGLAHIGVLKVLEEAGIRPDIITGTSMGSIMGSLYAVGYTADELSAINKNANWDLLLTDKERLLSVAMDEKEETKKYLFEIPIREKRINLPAGVIDGQHLEAYFSELLWPLTEDEDFNQLPVPFHCMSVDMISGETIEHSSGDLVKSIRASMSIPTVFSPVQMDSMLLVDGGVTRNFPVQEAINMGADIIIGVYVGFQEDVTVDDIQSMTDILQRSIALAGIVDAKEQFAKCDVLIIPDLHDYSAADFVKGQEIQQVGEDTAREKWSEIEALADKYDLKSEAVERIPQPEKIRITGMEVTGLNYLSKNFVLSKSGIEAGDMVSAEDIKEAIDFMYGSMHFGKLTYSLRRDWDSEGYILVFHVKETPRAMVKLAPRYDDDLGVGITTNFTLRNVISPATRMLLSLNIAENPGMEIKLNRFVGKKQRLSDYFFMNTYRYKLPFYDDGKRLGTYKRGYFGGGYGLEYLFGLNQQFGGNVFYKYNRIAPRVDLQAIYAETDFDYLKSHDWGYQFYYKVNTTDDLYFPKRGIKLNIEFQHILSANSDMKLSSSEPRDYLIGEINEPYAALTIDHNWYKTFARRLTYNFEVGAGFSTDDSGANGMYMLGGSQFGPGKLQFKDLAGFNFAEIYTYNYALAKSSLSWEIASGLYVTANVNVGATADTYEDLFDHIATQPFGDNIWGYSFGFKYDSLMGPIQLLISGNNQDRESRFHFSLGFPF</sequence>
<dbReference type="RefSeq" id="WP_081804764.1">
    <property type="nucleotide sequence ID" value="NZ_FOHT01000021.1"/>
</dbReference>
<evidence type="ECO:0000259" key="5">
    <source>
        <dbReference type="PROSITE" id="PS51635"/>
    </source>
</evidence>
<keyword evidence="3 4" id="KW-0443">Lipid metabolism</keyword>
<feature type="active site" description="Proton acceptor" evidence="4">
    <location>
        <position position="216"/>
    </location>
</feature>
<feature type="domain" description="PNPLA" evidence="5">
    <location>
        <begin position="39"/>
        <end position="229"/>
    </location>
</feature>
<dbReference type="GO" id="GO:0016787">
    <property type="term" value="F:hydrolase activity"/>
    <property type="evidence" value="ECO:0007669"/>
    <property type="project" value="UniProtKB-UniRule"/>
</dbReference>
<gene>
    <name evidence="6" type="ORF">SAMN05444285_12166</name>
</gene>
<dbReference type="InterPro" id="IPR016035">
    <property type="entry name" value="Acyl_Trfase/lysoPLipase"/>
</dbReference>
<evidence type="ECO:0000256" key="4">
    <source>
        <dbReference type="PROSITE-ProRule" id="PRU01161"/>
    </source>
</evidence>
<dbReference type="GO" id="GO:0016042">
    <property type="term" value="P:lipid catabolic process"/>
    <property type="evidence" value="ECO:0007669"/>
    <property type="project" value="UniProtKB-UniRule"/>
</dbReference>
<dbReference type="InterPro" id="IPR050301">
    <property type="entry name" value="NTE"/>
</dbReference>
<dbReference type="Pfam" id="PF19143">
    <property type="entry name" value="Omp85_2"/>
    <property type="match status" value="1"/>
</dbReference>
<dbReference type="SUPFAM" id="SSF52151">
    <property type="entry name" value="FabD/lysophospholipase-like"/>
    <property type="match status" value="1"/>
</dbReference>
<feature type="short sequence motif" description="GXSXG" evidence="4">
    <location>
        <begin position="70"/>
        <end position="74"/>
    </location>
</feature>
<keyword evidence="1 4" id="KW-0378">Hydrolase</keyword>
<dbReference type="Pfam" id="PF01734">
    <property type="entry name" value="Patatin"/>
    <property type="match status" value="1"/>
</dbReference>
<dbReference type="InterPro" id="IPR043864">
    <property type="entry name" value="Omp85-like_dom"/>
</dbReference>
<evidence type="ECO:0000256" key="3">
    <source>
        <dbReference type="ARBA" id="ARBA00023098"/>
    </source>
</evidence>
<dbReference type="AlphaFoldDB" id="A0A1I0GSM6"/>
<dbReference type="PANTHER" id="PTHR14226">
    <property type="entry name" value="NEUROPATHY TARGET ESTERASE/SWISS CHEESE D.MELANOGASTER"/>
    <property type="match status" value="1"/>
</dbReference>
<dbReference type="PROSITE" id="PS51635">
    <property type="entry name" value="PNPLA"/>
    <property type="match status" value="1"/>
</dbReference>
<feature type="short sequence motif" description="DGA/G" evidence="4">
    <location>
        <begin position="216"/>
        <end position="218"/>
    </location>
</feature>
<feature type="active site" description="Nucleophile" evidence="4">
    <location>
        <position position="72"/>
    </location>
</feature>